<dbReference type="InterPro" id="IPR017871">
    <property type="entry name" value="ABC_transporter-like_CS"/>
</dbReference>
<dbReference type="InterPro" id="IPR008995">
    <property type="entry name" value="Mo/tungstate-bd_C_term_dom"/>
</dbReference>
<dbReference type="InterPro" id="IPR050334">
    <property type="entry name" value="Molybdenum_import_ModC"/>
</dbReference>
<dbReference type="Gene3D" id="2.40.50.100">
    <property type="match status" value="1"/>
</dbReference>
<dbReference type="InterPro" id="IPR003439">
    <property type="entry name" value="ABC_transporter-like_ATP-bd"/>
</dbReference>
<dbReference type="GO" id="GO:0016887">
    <property type="term" value="F:ATP hydrolysis activity"/>
    <property type="evidence" value="ECO:0007669"/>
    <property type="project" value="InterPro"/>
</dbReference>
<reference evidence="8" key="1">
    <citation type="submission" date="2018-05" db="EMBL/GenBank/DDBJ databases">
        <authorList>
            <person name="Lanie J.A."/>
            <person name="Ng W.-L."/>
            <person name="Kazmierczak K.M."/>
            <person name="Andrzejewski T.M."/>
            <person name="Davidsen T.M."/>
            <person name="Wayne K.J."/>
            <person name="Tettelin H."/>
            <person name="Glass J.I."/>
            <person name="Rusch D."/>
            <person name="Podicherti R."/>
            <person name="Tsui H.-C.T."/>
            <person name="Winkler M.E."/>
        </authorList>
    </citation>
    <scope>NUCLEOTIDE SEQUENCE</scope>
</reference>
<accession>A0A381RJP1</accession>
<dbReference type="GO" id="GO:0015098">
    <property type="term" value="F:molybdate ion transmembrane transporter activity"/>
    <property type="evidence" value="ECO:0007669"/>
    <property type="project" value="InterPro"/>
</dbReference>
<sequence>MEIAGQVWQNENIFIPVNRRAIGMVFQESRLFPHLKVRDNLLYGYKRTPVNSRRLHLEDIGRVLSLEKLLERSIDKLSGGEKQRVALGRALLTSPKLLLMDEPLAALDARRKTEIIPFIRKVEQELSIPIIYVTHSMSEVLQLVDTMVILKDGKVVNYGPVEKVFSDIRLRDAIGDEHSGAVLDTTVLEHDTEFGITRLDFMGQELSVPIQDISPGKGLRVHIHSKDVSLATQSPNGLTSVLNILKTKVRKIGENVGYSVDIELDAGRPLLATITRKSLSNLNIRPGQSIYAFIKAIRMIHGNEKL</sequence>
<dbReference type="SUPFAM" id="SSF52540">
    <property type="entry name" value="P-loop containing nucleoside triphosphate hydrolases"/>
    <property type="match status" value="1"/>
</dbReference>
<organism evidence="8">
    <name type="scientific">marine metagenome</name>
    <dbReference type="NCBI Taxonomy" id="408172"/>
    <lineage>
        <taxon>unclassified sequences</taxon>
        <taxon>metagenomes</taxon>
        <taxon>ecological metagenomes</taxon>
    </lineage>
</organism>
<dbReference type="PANTHER" id="PTHR43514:SF4">
    <property type="entry name" value="ABC TRANSPORTER I FAMILY MEMBER 10"/>
    <property type="match status" value="1"/>
</dbReference>
<evidence type="ECO:0000256" key="5">
    <source>
        <dbReference type="ARBA" id="ARBA00023136"/>
    </source>
</evidence>
<gene>
    <name evidence="8" type="ORF">METZ01_LOCUS44405</name>
</gene>
<keyword evidence="5" id="KW-0472">Membrane</keyword>
<protein>
    <recommendedName>
        <fullName evidence="9">Molybdenum ABC transporter ATP-binding protein</fullName>
    </recommendedName>
</protein>
<dbReference type="Gene3D" id="3.40.50.300">
    <property type="entry name" value="P-loop containing nucleotide triphosphate hydrolases"/>
    <property type="match status" value="1"/>
</dbReference>
<evidence type="ECO:0000259" key="7">
    <source>
        <dbReference type="PROSITE" id="PS51866"/>
    </source>
</evidence>
<evidence type="ECO:0000256" key="4">
    <source>
        <dbReference type="ARBA" id="ARBA00022967"/>
    </source>
</evidence>
<dbReference type="Pfam" id="PF00005">
    <property type="entry name" value="ABC_tran"/>
    <property type="match status" value="1"/>
</dbReference>
<dbReference type="SUPFAM" id="SSF50331">
    <property type="entry name" value="MOP-like"/>
    <property type="match status" value="1"/>
</dbReference>
<evidence type="ECO:0000256" key="1">
    <source>
        <dbReference type="ARBA" id="ARBA00022475"/>
    </source>
</evidence>
<dbReference type="GO" id="GO:0016020">
    <property type="term" value="C:membrane"/>
    <property type="evidence" value="ECO:0007669"/>
    <property type="project" value="InterPro"/>
</dbReference>
<dbReference type="PROSITE" id="PS50893">
    <property type="entry name" value="ABC_TRANSPORTER_2"/>
    <property type="match status" value="1"/>
</dbReference>
<evidence type="ECO:0000256" key="2">
    <source>
        <dbReference type="ARBA" id="ARBA00022505"/>
    </source>
</evidence>
<feature type="domain" description="Mop" evidence="7">
    <location>
        <begin position="238"/>
        <end position="303"/>
    </location>
</feature>
<dbReference type="PROSITE" id="PS51866">
    <property type="entry name" value="MOP"/>
    <property type="match status" value="1"/>
</dbReference>
<dbReference type="InterPro" id="IPR011868">
    <property type="entry name" value="ModC_ABC_ATP-bd"/>
</dbReference>
<evidence type="ECO:0008006" key="9">
    <source>
        <dbReference type="Google" id="ProtNLM"/>
    </source>
</evidence>
<keyword evidence="3" id="KW-0997">Cell inner membrane</keyword>
<dbReference type="EMBL" id="UINC01001984">
    <property type="protein sequence ID" value="SUZ91551.1"/>
    <property type="molecule type" value="Genomic_DNA"/>
</dbReference>
<dbReference type="AlphaFoldDB" id="A0A381RJP1"/>
<keyword evidence="2" id="KW-0500">Molybdenum</keyword>
<dbReference type="NCBIfam" id="TIGR02142">
    <property type="entry name" value="modC_ABC"/>
    <property type="match status" value="1"/>
</dbReference>
<dbReference type="InterPro" id="IPR027417">
    <property type="entry name" value="P-loop_NTPase"/>
</dbReference>
<feature type="domain" description="ABC transporter" evidence="6">
    <location>
        <begin position="1"/>
        <end position="177"/>
    </location>
</feature>
<proteinExistence type="predicted"/>
<dbReference type="PANTHER" id="PTHR43514">
    <property type="entry name" value="ABC TRANSPORTER I FAMILY MEMBER 10"/>
    <property type="match status" value="1"/>
</dbReference>
<name>A0A381RJP1_9ZZZZ</name>
<evidence type="ECO:0000259" key="6">
    <source>
        <dbReference type="PROSITE" id="PS50893"/>
    </source>
</evidence>
<dbReference type="GO" id="GO:0005524">
    <property type="term" value="F:ATP binding"/>
    <property type="evidence" value="ECO:0007669"/>
    <property type="project" value="InterPro"/>
</dbReference>
<dbReference type="InterPro" id="IPR004606">
    <property type="entry name" value="Mop_domain"/>
</dbReference>
<dbReference type="InterPro" id="IPR005116">
    <property type="entry name" value="Transp-assoc_OB_typ1"/>
</dbReference>
<dbReference type="PROSITE" id="PS00211">
    <property type="entry name" value="ABC_TRANSPORTER_1"/>
    <property type="match status" value="1"/>
</dbReference>
<keyword evidence="1" id="KW-1003">Cell membrane</keyword>
<dbReference type="Pfam" id="PF03459">
    <property type="entry name" value="TOBE"/>
    <property type="match status" value="1"/>
</dbReference>
<dbReference type="GO" id="GO:0140359">
    <property type="term" value="F:ABC-type transporter activity"/>
    <property type="evidence" value="ECO:0007669"/>
    <property type="project" value="InterPro"/>
</dbReference>
<keyword evidence="4" id="KW-1278">Translocase</keyword>
<evidence type="ECO:0000313" key="8">
    <source>
        <dbReference type="EMBL" id="SUZ91551.1"/>
    </source>
</evidence>
<evidence type="ECO:0000256" key="3">
    <source>
        <dbReference type="ARBA" id="ARBA00022519"/>
    </source>
</evidence>